<organism evidence="2 3">
    <name type="scientific">Lactuca virosa</name>
    <dbReference type="NCBI Taxonomy" id="75947"/>
    <lineage>
        <taxon>Eukaryota</taxon>
        <taxon>Viridiplantae</taxon>
        <taxon>Streptophyta</taxon>
        <taxon>Embryophyta</taxon>
        <taxon>Tracheophyta</taxon>
        <taxon>Spermatophyta</taxon>
        <taxon>Magnoliopsida</taxon>
        <taxon>eudicotyledons</taxon>
        <taxon>Gunneridae</taxon>
        <taxon>Pentapetalae</taxon>
        <taxon>asterids</taxon>
        <taxon>campanulids</taxon>
        <taxon>Asterales</taxon>
        <taxon>Asteraceae</taxon>
        <taxon>Cichorioideae</taxon>
        <taxon>Cichorieae</taxon>
        <taxon>Lactucinae</taxon>
        <taxon>Lactuca</taxon>
    </lineage>
</organism>
<dbReference type="InterPro" id="IPR013187">
    <property type="entry name" value="F-box-assoc_dom_typ3"/>
</dbReference>
<accession>A0AAU9PSM7</accession>
<keyword evidence="3" id="KW-1185">Reference proteome</keyword>
<dbReference type="AlphaFoldDB" id="A0AAU9PSM7"/>
<evidence type="ECO:0000313" key="2">
    <source>
        <dbReference type="EMBL" id="CAH1452779.1"/>
    </source>
</evidence>
<evidence type="ECO:0000313" key="3">
    <source>
        <dbReference type="Proteomes" id="UP001157418"/>
    </source>
</evidence>
<comment type="caution">
    <text evidence="2">The sequence shown here is derived from an EMBL/GenBank/DDBJ whole genome shotgun (WGS) entry which is preliminary data.</text>
</comment>
<reference evidence="2 3" key="1">
    <citation type="submission" date="2022-01" db="EMBL/GenBank/DDBJ databases">
        <authorList>
            <person name="Xiong W."/>
            <person name="Schranz E."/>
        </authorList>
    </citation>
    <scope>NUCLEOTIDE SEQUENCE [LARGE SCALE GENOMIC DNA]</scope>
</reference>
<evidence type="ECO:0000259" key="1">
    <source>
        <dbReference type="Pfam" id="PF08268"/>
    </source>
</evidence>
<dbReference type="Pfam" id="PF08268">
    <property type="entry name" value="FBA_3"/>
    <property type="match status" value="1"/>
</dbReference>
<name>A0AAU9PSM7_9ASTR</name>
<gene>
    <name evidence="2" type="ORF">LVIROSA_LOCUS38067</name>
</gene>
<dbReference type="Proteomes" id="UP001157418">
    <property type="component" value="Unassembled WGS sequence"/>
</dbReference>
<protein>
    <recommendedName>
        <fullName evidence="1">F-box associated beta-propeller type 3 domain-containing protein</fullName>
    </recommendedName>
</protein>
<dbReference type="EMBL" id="CAKMRJ010005745">
    <property type="protein sequence ID" value="CAH1452779.1"/>
    <property type="molecule type" value="Genomic_DNA"/>
</dbReference>
<feature type="domain" description="F-box associated beta-propeller type 3" evidence="1">
    <location>
        <begin position="3"/>
        <end position="119"/>
    </location>
</feature>
<proteinExistence type="predicted"/>
<sequence>MRKGSWKLTTQRFPSHFQDIYDFDYLCVDGHAGYLHWHGGYNYGNLVSKTIVTFDLGEEKFGEISLPDSVIGYNINEFSITIGVLAGKLCVISNAHRDDECVVWVMEEYGVAESWVKRRNHALYDPGAANTKIFKFDKDCDVKVVDYVDSLVWVTPAEQRGRSCCSISQFQF</sequence>